<sequence length="294" mass="32879">MIDIMNIKPILSIFLLVTANLCISIKSAASASTKATTFDLAQANSKPERNFVDGSFKVKLQGCNRNPTKEVICNFIITNLSKEDKKFPITTNLSQATDSFGNRYLPSRWTISNQGRDGILIPDISTPITVSYAVPSKIDSFAVLYIGNFYQGGIFRFSDIEIKATQPVNSSEITSSTVNQKNPDNWLTMGKTYDGNIVSLDLNSIENQSKNYLQFHYRITDNTETRERIGITNVCRNGQISSQPEWKIEFQDKVLVIEANSPGSMNLLKTVCLRTVTSNQLPITNYQFPIPHSQ</sequence>
<dbReference type="OrthoDB" id="495242at2"/>
<evidence type="ECO:0000313" key="1">
    <source>
        <dbReference type="EMBL" id="BAY85028.1"/>
    </source>
</evidence>
<gene>
    <name evidence="1" type="ORF">NIES267_45260</name>
</gene>
<proteinExistence type="predicted"/>
<accession>A0A1Z4LVB3</accession>
<protein>
    <submittedName>
        <fullName evidence="1">Uncharacterized protein</fullName>
    </submittedName>
</protein>
<keyword evidence="2" id="KW-1185">Reference proteome</keyword>
<reference evidence="1 2" key="1">
    <citation type="submission" date="2017-06" db="EMBL/GenBank/DDBJ databases">
        <title>Genome sequencing of cyanobaciteial culture collection at National Institute for Environmental Studies (NIES).</title>
        <authorList>
            <person name="Hirose Y."/>
            <person name="Shimura Y."/>
            <person name="Fujisawa T."/>
            <person name="Nakamura Y."/>
            <person name="Kawachi M."/>
        </authorList>
    </citation>
    <scope>NUCLEOTIDE SEQUENCE [LARGE SCALE GENOMIC DNA]</scope>
    <source>
        <strain evidence="1 2">NIES-267</strain>
    </source>
</reference>
<dbReference type="AlphaFoldDB" id="A0A1Z4LVB3"/>
<dbReference type="Proteomes" id="UP000218418">
    <property type="component" value="Chromosome"/>
</dbReference>
<dbReference type="EMBL" id="AP018227">
    <property type="protein sequence ID" value="BAY85028.1"/>
    <property type="molecule type" value="Genomic_DNA"/>
</dbReference>
<organism evidence="1 2">
    <name type="scientific">Calothrix parasitica NIES-267</name>
    <dbReference type="NCBI Taxonomy" id="1973488"/>
    <lineage>
        <taxon>Bacteria</taxon>
        <taxon>Bacillati</taxon>
        <taxon>Cyanobacteriota</taxon>
        <taxon>Cyanophyceae</taxon>
        <taxon>Nostocales</taxon>
        <taxon>Calotrichaceae</taxon>
        <taxon>Calothrix</taxon>
    </lineage>
</organism>
<name>A0A1Z4LVB3_9CYAN</name>
<evidence type="ECO:0000313" key="2">
    <source>
        <dbReference type="Proteomes" id="UP000218418"/>
    </source>
</evidence>